<evidence type="ECO:0000313" key="11">
    <source>
        <dbReference type="Proteomes" id="UP000642748"/>
    </source>
</evidence>
<dbReference type="InterPro" id="IPR010043">
    <property type="entry name" value="UTase/UR"/>
</dbReference>
<dbReference type="Proteomes" id="UP000642748">
    <property type="component" value="Unassembled WGS sequence"/>
</dbReference>
<sequence length="745" mass="79130">MNVGSTRSEPRQVIDRKTVGAAAREERAAALDAWLADLLPDVSGISLVAVGGLGRRECAPYGDVDLVLLHGGGDVRSLADALWYPIWDARVGLDHSVRTVPEALAVARQDVKVALGLLDLRYLAGDPALAQRLRAEAAQQWRRSAAHTLPALREVTASRWQTHGELAFLLEGDVKEARGGLRDVAILRGVGMAGVADAARPAVRAAHTRLLDVRDALHVTAGRRVDRLLAQDREAVAGLLDLPDGDALLRRIAQDARAVAYAVDDAWRAIDRWSRPAGPPTRRPIGRDVVEQDGEAVLARAAVAPRPDPSLALRVAAAAANATLPIARPTLEWLAAFCPPPSTPWPAAAREALLTLLGSGTGLVPTWEACDRYGLVLGWLPEWSRVRGHPQYNPVHLYTVDRHLVQAAAEASAFTREVARPDLLVLAAFLHDIGKGLPSPHPPGTPPDHSVLGAPVAARIAAEIGLPRDDVAMVEKLVRLHLLLPDVATRRDLADPVTIRRVADAVGDVTTLDLLYALTRADAAATGPGAWSRWKGRLVASLVDRVRSTLDTGEVPPAPVPDRALVADPLPAVHVNGDRVSVAATDRRGLLAAVAGCLTLHRLDVVTADVSSVEGRALVQCAVQTRFGALPDAEALRVDLRRAALGQLPERLNRRGASRPGGAAARVVWHRDAATDAAVLELRAADAPGLLYRVARALEEVGADVRAARISTLGGDVVDAFYLVGQWVDPTVRSEVAGAVLAAAG</sequence>
<dbReference type="CDD" id="cd04873">
    <property type="entry name" value="ACT_UUR-ACR-like"/>
    <property type="match status" value="1"/>
</dbReference>
<dbReference type="Gene3D" id="1.10.3090.10">
    <property type="entry name" value="cca-adding enzyme, domain 2"/>
    <property type="match status" value="1"/>
</dbReference>
<evidence type="ECO:0000259" key="9">
    <source>
        <dbReference type="PROSITE" id="PS51831"/>
    </source>
</evidence>
<dbReference type="EC" id="2.7.7.59" evidence="7"/>
<dbReference type="Pfam" id="PF01966">
    <property type="entry name" value="HD"/>
    <property type="match status" value="1"/>
</dbReference>
<dbReference type="InterPro" id="IPR003607">
    <property type="entry name" value="HD/PDEase_dom"/>
</dbReference>
<protein>
    <recommendedName>
        <fullName evidence="7">Bifunctional uridylyltransferase/uridylyl-removing enzyme</fullName>
        <shortName evidence="7">UTase/UR</shortName>
    </recommendedName>
    <alternativeName>
        <fullName evidence="7">Bifunctional [protein-PII] modification enzyme</fullName>
    </alternativeName>
    <alternativeName>
        <fullName evidence="7">Bifunctional nitrogen sensor protein</fullName>
    </alternativeName>
    <domain>
        <recommendedName>
            <fullName evidence="7">[Protein-PII] uridylyltransferase</fullName>
            <shortName evidence="7">PII uridylyltransferase</shortName>
            <shortName evidence="7">UTase</shortName>
            <ecNumber evidence="7">2.7.7.59</ecNumber>
        </recommendedName>
    </domain>
    <domain>
        <recommendedName>
            <fullName evidence="7">[Protein-PII]-UMP uridylyl-removing enzyme</fullName>
            <shortName evidence="7">UR</shortName>
            <ecNumber evidence="7">3.1.4.-</ecNumber>
        </recommendedName>
    </domain>
</protein>
<keyword evidence="3" id="KW-0677">Repeat</keyword>
<organism evidence="10 11">
    <name type="scientific">Rugosimonospora africana</name>
    <dbReference type="NCBI Taxonomy" id="556532"/>
    <lineage>
        <taxon>Bacteria</taxon>
        <taxon>Bacillati</taxon>
        <taxon>Actinomycetota</taxon>
        <taxon>Actinomycetes</taxon>
        <taxon>Micromonosporales</taxon>
        <taxon>Micromonosporaceae</taxon>
        <taxon>Rugosimonospora</taxon>
    </lineage>
</organism>
<comment type="similarity">
    <text evidence="7">Belongs to the GlnD family.</text>
</comment>
<keyword evidence="1 7" id="KW-0808">Transferase</keyword>
<dbReference type="InterPro" id="IPR002912">
    <property type="entry name" value="ACT_dom"/>
</dbReference>
<dbReference type="PROSITE" id="PS51671">
    <property type="entry name" value="ACT"/>
    <property type="match status" value="2"/>
</dbReference>
<comment type="catalytic activity">
    <reaction evidence="7">
        <text>[protein-PII]-L-tyrosine + UTP = [protein-PII]-uridylyl-L-tyrosine + diphosphate</text>
        <dbReference type="Rhea" id="RHEA:13673"/>
        <dbReference type="Rhea" id="RHEA-COMP:12147"/>
        <dbReference type="Rhea" id="RHEA-COMP:12148"/>
        <dbReference type="ChEBI" id="CHEBI:33019"/>
        <dbReference type="ChEBI" id="CHEBI:46398"/>
        <dbReference type="ChEBI" id="CHEBI:46858"/>
        <dbReference type="ChEBI" id="CHEBI:90602"/>
        <dbReference type="EC" id="2.7.7.59"/>
    </reaction>
</comment>
<comment type="caution">
    <text evidence="10">The sequence shown here is derived from an EMBL/GenBank/DDBJ whole genome shotgun (WGS) entry which is preliminary data.</text>
</comment>
<dbReference type="EMBL" id="BONZ01000015">
    <property type="protein sequence ID" value="GIH13603.1"/>
    <property type="molecule type" value="Genomic_DNA"/>
</dbReference>
<dbReference type="HAMAP" id="MF_00277">
    <property type="entry name" value="PII_uridylyl_transf"/>
    <property type="match status" value="1"/>
</dbReference>
<gene>
    <name evidence="7 10" type="primary">glnD</name>
    <name evidence="10" type="ORF">Raf01_17750</name>
</gene>
<dbReference type="SUPFAM" id="SSF109604">
    <property type="entry name" value="HD-domain/PDEase-like"/>
    <property type="match status" value="1"/>
</dbReference>
<proteinExistence type="inferred from homology"/>
<dbReference type="InterPro" id="IPR043519">
    <property type="entry name" value="NT_sf"/>
</dbReference>
<evidence type="ECO:0000256" key="4">
    <source>
        <dbReference type="ARBA" id="ARBA00022801"/>
    </source>
</evidence>
<dbReference type="InterPro" id="IPR006674">
    <property type="entry name" value="HD_domain"/>
</dbReference>
<evidence type="ECO:0000256" key="2">
    <source>
        <dbReference type="ARBA" id="ARBA00022695"/>
    </source>
</evidence>
<feature type="domain" description="ACT" evidence="8">
    <location>
        <begin position="679"/>
        <end position="745"/>
    </location>
</feature>
<dbReference type="GO" id="GO:0008773">
    <property type="term" value="F:[protein-PII] uridylyltransferase activity"/>
    <property type="evidence" value="ECO:0007669"/>
    <property type="project" value="UniProtKB-UniRule"/>
</dbReference>
<dbReference type="InterPro" id="IPR045865">
    <property type="entry name" value="ACT-like_dom_sf"/>
</dbReference>
<dbReference type="SMART" id="SM00471">
    <property type="entry name" value="HDc"/>
    <property type="match status" value="1"/>
</dbReference>
<name>A0A8J3VPS2_9ACTN</name>
<feature type="region of interest" description="Uridylyltransferase" evidence="7">
    <location>
        <begin position="1"/>
        <end position="284"/>
    </location>
</feature>
<evidence type="ECO:0000256" key="3">
    <source>
        <dbReference type="ARBA" id="ARBA00022737"/>
    </source>
</evidence>
<keyword evidence="2 7" id="KW-0548">Nucleotidyltransferase</keyword>
<evidence type="ECO:0000256" key="5">
    <source>
        <dbReference type="ARBA" id="ARBA00022842"/>
    </source>
</evidence>
<evidence type="ECO:0000313" key="10">
    <source>
        <dbReference type="EMBL" id="GIH13603.1"/>
    </source>
</evidence>
<accession>A0A8J3VPS2</accession>
<dbReference type="PANTHER" id="PTHR47320">
    <property type="entry name" value="BIFUNCTIONAL URIDYLYLTRANSFERASE/URIDYLYL-REMOVING ENZYME"/>
    <property type="match status" value="1"/>
</dbReference>
<dbReference type="GO" id="GO:0006808">
    <property type="term" value="P:regulation of nitrogen utilization"/>
    <property type="evidence" value="ECO:0007669"/>
    <property type="project" value="UniProtKB-UniRule"/>
</dbReference>
<dbReference type="AlphaFoldDB" id="A0A8J3VPS2"/>
<dbReference type="GO" id="GO:0008081">
    <property type="term" value="F:phosphoric diester hydrolase activity"/>
    <property type="evidence" value="ECO:0007669"/>
    <property type="project" value="UniProtKB-UniRule"/>
</dbReference>
<evidence type="ECO:0000256" key="1">
    <source>
        <dbReference type="ARBA" id="ARBA00022679"/>
    </source>
</evidence>
<reference evidence="10" key="1">
    <citation type="submission" date="2021-01" db="EMBL/GenBank/DDBJ databases">
        <title>Whole genome shotgun sequence of Rugosimonospora africana NBRC 104875.</title>
        <authorList>
            <person name="Komaki H."/>
            <person name="Tamura T."/>
        </authorList>
    </citation>
    <scope>NUCLEOTIDE SEQUENCE</scope>
    <source>
        <strain evidence="10">NBRC 104875</strain>
    </source>
</reference>
<comment type="function">
    <text evidence="7">Modifies, by uridylylation and deuridylylation, the PII regulatory proteins (GlnB and homologs), in response to the nitrogen status of the cell that GlnD senses through the glutamine level. Under low glutamine levels, catalyzes the conversion of the PII proteins and UTP to PII-UMP and PPi, while under higher glutamine levels, GlnD hydrolyzes PII-UMP to PII and UMP (deuridylylation). Thus, controls uridylylation state and activity of the PII proteins, and plays an important role in the regulation of nitrogen metabolism.</text>
</comment>
<dbReference type="NCBIfam" id="NF002895">
    <property type="entry name" value="PRK03381.1"/>
    <property type="match status" value="1"/>
</dbReference>
<feature type="domain" description="ACT" evidence="8">
    <location>
        <begin position="579"/>
        <end position="654"/>
    </location>
</feature>
<dbReference type="SUPFAM" id="SSF81593">
    <property type="entry name" value="Nucleotidyltransferase substrate binding subunit/domain"/>
    <property type="match status" value="1"/>
</dbReference>
<feature type="domain" description="HD" evidence="9">
    <location>
        <begin position="400"/>
        <end position="515"/>
    </location>
</feature>
<evidence type="ECO:0000259" key="8">
    <source>
        <dbReference type="PROSITE" id="PS51671"/>
    </source>
</evidence>
<comment type="domain">
    <text evidence="7">Has four distinct domains: an N-terminal nucleotidyltransferase (NT) domain responsible for UTase activity, a central HD domain that encodes UR activity, and two C-terminal ACT domains that seem to have a role in glutamine sensing.</text>
</comment>
<keyword evidence="11" id="KW-1185">Reference proteome</keyword>
<keyword evidence="4 7" id="KW-0378">Hydrolase</keyword>
<dbReference type="PANTHER" id="PTHR47320:SF1">
    <property type="entry name" value="BIFUNCTIONAL URIDYLYLTRANSFERASE_URIDYLYL-REMOVING ENZYME"/>
    <property type="match status" value="1"/>
</dbReference>
<evidence type="ECO:0000256" key="6">
    <source>
        <dbReference type="ARBA" id="ARBA00023268"/>
    </source>
</evidence>
<comment type="catalytic activity">
    <reaction evidence="7">
        <text>[protein-PII]-uridylyl-L-tyrosine + H2O = [protein-PII]-L-tyrosine + UMP + H(+)</text>
        <dbReference type="Rhea" id="RHEA:48600"/>
        <dbReference type="Rhea" id="RHEA-COMP:12147"/>
        <dbReference type="Rhea" id="RHEA-COMP:12148"/>
        <dbReference type="ChEBI" id="CHEBI:15377"/>
        <dbReference type="ChEBI" id="CHEBI:15378"/>
        <dbReference type="ChEBI" id="CHEBI:46858"/>
        <dbReference type="ChEBI" id="CHEBI:57865"/>
        <dbReference type="ChEBI" id="CHEBI:90602"/>
    </reaction>
</comment>
<dbReference type="PROSITE" id="PS51831">
    <property type="entry name" value="HD"/>
    <property type="match status" value="1"/>
</dbReference>
<dbReference type="RefSeq" id="WP_203917274.1">
    <property type="nucleotide sequence ID" value="NZ_BONZ01000015.1"/>
</dbReference>
<keyword evidence="6 7" id="KW-0511">Multifunctional enzyme</keyword>
<keyword evidence="5 7" id="KW-0460">Magnesium</keyword>
<comment type="activity regulation">
    <text evidence="7">Uridylyltransferase (UTase) activity is inhibited by glutamine, while glutamine activates uridylyl-removing (UR) activity.</text>
</comment>
<dbReference type="SUPFAM" id="SSF81301">
    <property type="entry name" value="Nucleotidyltransferase"/>
    <property type="match status" value="1"/>
</dbReference>
<evidence type="ECO:0000256" key="7">
    <source>
        <dbReference type="HAMAP-Rule" id="MF_00277"/>
    </source>
</evidence>
<dbReference type="EC" id="3.1.4.-" evidence="7"/>
<comment type="caution">
    <text evidence="7">Lacks conserved residue(s) required for the propagation of feature annotation.</text>
</comment>
<dbReference type="SUPFAM" id="SSF55021">
    <property type="entry name" value="ACT-like"/>
    <property type="match status" value="2"/>
</dbReference>
<comment type="cofactor">
    <cofactor evidence="7">
        <name>Mg(2+)</name>
        <dbReference type="ChEBI" id="CHEBI:18420"/>
    </cofactor>
</comment>